<dbReference type="Pfam" id="PF01132">
    <property type="entry name" value="EFP"/>
    <property type="match status" value="1"/>
</dbReference>
<comment type="subcellular location">
    <subcellularLocation>
        <location evidence="1 8">Cytoplasm</location>
    </subcellularLocation>
</comment>
<dbReference type="InterPro" id="IPR020599">
    <property type="entry name" value="Transl_elong_fac_P/YeiP"/>
</dbReference>
<dbReference type="CDD" id="cd04470">
    <property type="entry name" value="S1_EF-P_repeat_1"/>
    <property type="match status" value="1"/>
</dbReference>
<dbReference type="PROSITE" id="PS01275">
    <property type="entry name" value="EFP"/>
    <property type="match status" value="1"/>
</dbReference>
<evidence type="ECO:0000313" key="13">
    <source>
        <dbReference type="EMBL" id="MDT0497406.1"/>
    </source>
</evidence>
<evidence type="ECO:0000256" key="6">
    <source>
        <dbReference type="ARBA" id="ARBA00022917"/>
    </source>
</evidence>
<evidence type="ECO:0000256" key="3">
    <source>
        <dbReference type="ARBA" id="ARBA00009479"/>
    </source>
</evidence>
<keyword evidence="6 8" id="KW-0648">Protein biosynthesis</keyword>
<dbReference type="InterPro" id="IPR011768">
    <property type="entry name" value="Transl_elongation_fac_P"/>
</dbReference>
<evidence type="ECO:0000259" key="12">
    <source>
        <dbReference type="SMART" id="SM01185"/>
    </source>
</evidence>
<dbReference type="GO" id="GO:0003746">
    <property type="term" value="F:translation elongation factor activity"/>
    <property type="evidence" value="ECO:0007669"/>
    <property type="project" value="UniProtKB-KW"/>
</dbReference>
<dbReference type="Gene3D" id="2.30.30.30">
    <property type="match status" value="1"/>
</dbReference>
<name>A0ABU2WHQ9_9GAMM</name>
<comment type="function">
    <text evidence="8">Involved in peptide bond synthesis. Alleviates ribosome stalling that occurs when 3 or more consecutive Pro residues or the sequence PPG is present in a protein, possibly by augmenting the peptidyl transferase activity of the ribosome. Modification of Lys-34 is required for alleviation.</text>
</comment>
<evidence type="ECO:0000256" key="4">
    <source>
        <dbReference type="ARBA" id="ARBA00022490"/>
    </source>
</evidence>
<comment type="PTM">
    <text evidence="8">May be beta-lysylated on the epsilon-amino group of Lys-34 by the combined action of EpmA and EpmB, and then hydroxylated on the C5 position of the same residue by EpmC (if this protein is present). Lysylation is critical for the stimulatory effect of EF-P on peptide-bond formation. The lysylation moiety may extend toward the peptidyltransferase center and stabilize the terminal 3-CCA end of the tRNA. Hydroxylation of the C5 position on Lys-34 may allow additional potential stabilizing hydrogen-bond interactions with the P-tRNA.</text>
</comment>
<gene>
    <name evidence="8 13" type="primary">efp</name>
    <name evidence="13" type="ORF">RM530_08510</name>
</gene>
<dbReference type="Proteomes" id="UP001254608">
    <property type="component" value="Unassembled WGS sequence"/>
</dbReference>
<dbReference type="SMART" id="SM01185">
    <property type="entry name" value="EFP"/>
    <property type="match status" value="1"/>
</dbReference>
<dbReference type="PANTHER" id="PTHR30053">
    <property type="entry name" value="ELONGATION FACTOR P"/>
    <property type="match status" value="1"/>
</dbReference>
<evidence type="ECO:0000259" key="11">
    <source>
        <dbReference type="SMART" id="SM00841"/>
    </source>
</evidence>
<sequence>MASYSTNEFKSGLKIILDSDPYVIVENEFVKPGKGQAFSRVKIRNLKNARVIERTFKSGDTVEAADVLETEMQYLYNDGEFWHFMDSESFEQLQADAKAVGDSNIWLKEQDNCTVLLWNGVPLQVYPPNFVELQIVETDPGVRGDTSGGGGKPAKLETGAVVRVPLFIQQGEVIKVDTRSGEYLSRVSK</sequence>
<dbReference type="InterPro" id="IPR001059">
    <property type="entry name" value="Transl_elong_P/YeiP_cen"/>
</dbReference>
<dbReference type="InterPro" id="IPR012340">
    <property type="entry name" value="NA-bd_OB-fold"/>
</dbReference>
<dbReference type="InterPro" id="IPR013852">
    <property type="entry name" value="Transl_elong_P/YeiP_CS"/>
</dbReference>
<evidence type="ECO:0000256" key="5">
    <source>
        <dbReference type="ARBA" id="ARBA00022768"/>
    </source>
</evidence>
<dbReference type="CDD" id="cd05794">
    <property type="entry name" value="S1_EF-P_repeat_2"/>
    <property type="match status" value="1"/>
</dbReference>
<dbReference type="HAMAP" id="MF_00141">
    <property type="entry name" value="EF_P"/>
    <property type="match status" value="1"/>
</dbReference>
<dbReference type="InterPro" id="IPR013185">
    <property type="entry name" value="Transl_elong_KOW-like"/>
</dbReference>
<dbReference type="PIRSF" id="PIRSF005901">
    <property type="entry name" value="EF-P"/>
    <property type="match status" value="1"/>
</dbReference>
<dbReference type="Pfam" id="PF09285">
    <property type="entry name" value="Elong-fact-P_C"/>
    <property type="match status" value="1"/>
</dbReference>
<organism evidence="13 14">
    <name type="scientific">Banduia mediterranea</name>
    <dbReference type="NCBI Taxonomy" id="3075609"/>
    <lineage>
        <taxon>Bacteria</taxon>
        <taxon>Pseudomonadati</taxon>
        <taxon>Pseudomonadota</taxon>
        <taxon>Gammaproteobacteria</taxon>
        <taxon>Nevskiales</taxon>
        <taxon>Algiphilaceae</taxon>
        <taxon>Banduia</taxon>
    </lineage>
</organism>
<dbReference type="PANTHER" id="PTHR30053:SF12">
    <property type="entry name" value="ELONGATION FACTOR P (EF-P) FAMILY PROTEIN"/>
    <property type="match status" value="1"/>
</dbReference>
<dbReference type="Gene3D" id="2.40.50.140">
    <property type="entry name" value="Nucleic acid-binding proteins"/>
    <property type="match status" value="2"/>
</dbReference>
<dbReference type="SUPFAM" id="SSF50249">
    <property type="entry name" value="Nucleic acid-binding proteins"/>
    <property type="match status" value="2"/>
</dbReference>
<keyword evidence="4 8" id="KW-0963">Cytoplasm</keyword>
<dbReference type="EMBL" id="JAVRIC010000009">
    <property type="protein sequence ID" value="MDT0497406.1"/>
    <property type="molecule type" value="Genomic_DNA"/>
</dbReference>
<evidence type="ECO:0000256" key="1">
    <source>
        <dbReference type="ARBA" id="ARBA00004496"/>
    </source>
</evidence>
<feature type="domain" description="Translation elongation factor P/YeiP central" evidence="12">
    <location>
        <begin position="69"/>
        <end position="123"/>
    </location>
</feature>
<dbReference type="InterPro" id="IPR008991">
    <property type="entry name" value="Translation_prot_SH3-like_sf"/>
</dbReference>
<protein>
    <recommendedName>
        <fullName evidence="8 9">Elongation factor P</fullName>
        <shortName evidence="8">EF-P</shortName>
    </recommendedName>
</protein>
<comment type="pathway">
    <text evidence="2 8">Protein biosynthesis; polypeptide chain elongation.</text>
</comment>
<dbReference type="RefSeq" id="WP_311364800.1">
    <property type="nucleotide sequence ID" value="NZ_JAVRIC010000009.1"/>
</dbReference>
<dbReference type="SUPFAM" id="SSF50104">
    <property type="entry name" value="Translation proteins SH3-like domain"/>
    <property type="match status" value="1"/>
</dbReference>
<keyword evidence="7 8" id="KW-0379">Hydroxylation</keyword>
<feature type="modified residue" description="N6-(3,6-diaminohexanoyl)-5-hydroxylysine" evidence="8">
    <location>
        <position position="34"/>
    </location>
</feature>
<dbReference type="NCBIfam" id="NF001810">
    <property type="entry name" value="PRK00529.1"/>
    <property type="match status" value="1"/>
</dbReference>
<reference evidence="13 14" key="1">
    <citation type="submission" date="2023-09" db="EMBL/GenBank/DDBJ databases">
        <authorList>
            <person name="Rey-Velasco X."/>
        </authorList>
    </citation>
    <scope>NUCLEOTIDE SEQUENCE [LARGE SCALE GENOMIC DNA]</scope>
    <source>
        <strain evidence="13 14">W345</strain>
    </source>
</reference>
<comment type="caution">
    <text evidence="13">The sequence shown here is derived from an EMBL/GenBank/DDBJ whole genome shotgun (WGS) entry which is preliminary data.</text>
</comment>
<comment type="similarity">
    <text evidence="3 8 10">Belongs to the elongation factor P family.</text>
</comment>
<evidence type="ECO:0000256" key="2">
    <source>
        <dbReference type="ARBA" id="ARBA00004815"/>
    </source>
</evidence>
<proteinExistence type="inferred from homology"/>
<dbReference type="NCBIfam" id="TIGR00038">
    <property type="entry name" value="efp"/>
    <property type="match status" value="1"/>
</dbReference>
<accession>A0ABU2WHQ9</accession>
<keyword evidence="5 8" id="KW-0251">Elongation factor</keyword>
<dbReference type="SMART" id="SM00841">
    <property type="entry name" value="Elong-fact-P_C"/>
    <property type="match status" value="1"/>
</dbReference>
<dbReference type="InterPro" id="IPR014722">
    <property type="entry name" value="Rib_uL2_dom2"/>
</dbReference>
<evidence type="ECO:0000256" key="7">
    <source>
        <dbReference type="ARBA" id="ARBA00023278"/>
    </source>
</evidence>
<evidence type="ECO:0000256" key="8">
    <source>
        <dbReference type="HAMAP-Rule" id="MF_00141"/>
    </source>
</evidence>
<dbReference type="InterPro" id="IPR015365">
    <property type="entry name" value="Elong-fact-P_C"/>
</dbReference>
<evidence type="ECO:0000256" key="9">
    <source>
        <dbReference type="NCBIfam" id="TIGR00038"/>
    </source>
</evidence>
<feature type="domain" description="Elongation factor P C-terminal" evidence="11">
    <location>
        <begin position="131"/>
        <end position="186"/>
    </location>
</feature>
<evidence type="ECO:0000313" key="14">
    <source>
        <dbReference type="Proteomes" id="UP001254608"/>
    </source>
</evidence>
<evidence type="ECO:0000256" key="10">
    <source>
        <dbReference type="RuleBase" id="RU004389"/>
    </source>
</evidence>
<dbReference type="Pfam" id="PF08207">
    <property type="entry name" value="EFP_N"/>
    <property type="match status" value="1"/>
</dbReference>
<keyword evidence="14" id="KW-1185">Reference proteome</keyword>